<gene>
    <name evidence="3" type="primary">exoI</name>
    <name evidence="3" type="ORF">PMES_02308</name>
</gene>
<feature type="chain" id="PRO_5037817605" evidence="1">
    <location>
        <begin position="16"/>
        <end position="236"/>
    </location>
</feature>
<dbReference type="InterPro" id="IPR016071">
    <property type="entry name" value="Staphylococal_nuclease_OB-fold"/>
</dbReference>
<proteinExistence type="predicted"/>
<evidence type="ECO:0000313" key="3">
    <source>
        <dbReference type="EMBL" id="KAF0675418.1"/>
    </source>
</evidence>
<feature type="domain" description="TNase-like" evidence="2">
    <location>
        <begin position="45"/>
        <end position="161"/>
    </location>
</feature>
<sequence>MLKLVFIAAMGAALAAVFLGGTPSLSISSGTSSAGTTQELSGRVRVVDGDTIAVGQENVRLLGIDAVEKDQTCRAADGGSYPCGVYVTDWLRARAEGRRAVCEVEERDRYGRHVALCRIDGDDIAAELVEAGLATAYRRYSVRYVPAEDRARENGIGFWAGSFEPPSSYRRSRIEGVEPPGACKIKGNISANGKIYHVPGARSYDRTGIKTEEGERWFCTESEARAAGWRAARGGS</sequence>
<protein>
    <submittedName>
        <fullName evidence="3">Succinoglycan biosynthesis protein</fullName>
    </submittedName>
</protein>
<evidence type="ECO:0000313" key="4">
    <source>
        <dbReference type="Proteomes" id="UP000698242"/>
    </source>
</evidence>
<reference evidence="3" key="1">
    <citation type="submission" date="2013-03" db="EMBL/GenBank/DDBJ databases">
        <title>Genome Sequence of the Profundibacterium mesophilum strain KAUST100406-0324T from Red Sea, a novel genus in the family Rhodobacteraceae.</title>
        <authorList>
            <person name="Essack M."/>
            <person name="Alam I."/>
            <person name="Lafi F."/>
            <person name="Alawi W."/>
            <person name="Kamanu F."/>
            <person name="Al-Suwailem A."/>
            <person name="Lee O.O."/>
            <person name="Xu Y."/>
            <person name="Bajic V."/>
            <person name="Qian P.-Y."/>
            <person name="Archer J."/>
        </authorList>
    </citation>
    <scope>NUCLEOTIDE SEQUENCE</scope>
    <source>
        <strain evidence="3">KAUST100406-0324</strain>
    </source>
</reference>
<feature type="signal peptide" evidence="1">
    <location>
        <begin position="1"/>
        <end position="15"/>
    </location>
</feature>
<dbReference type="Proteomes" id="UP000698242">
    <property type="component" value="Unassembled WGS sequence"/>
</dbReference>
<dbReference type="Gene3D" id="2.40.50.90">
    <property type="match status" value="1"/>
</dbReference>
<dbReference type="SMART" id="SM00318">
    <property type="entry name" value="SNc"/>
    <property type="match status" value="1"/>
</dbReference>
<dbReference type="PANTHER" id="PTHR12302:SF26">
    <property type="entry name" value="BLR1266 PROTEIN"/>
    <property type="match status" value="1"/>
</dbReference>
<organism evidence="3 4">
    <name type="scientific">Profundibacterium mesophilum KAUST100406-0324</name>
    <dbReference type="NCBI Taxonomy" id="1037889"/>
    <lineage>
        <taxon>Bacteria</taxon>
        <taxon>Pseudomonadati</taxon>
        <taxon>Pseudomonadota</taxon>
        <taxon>Alphaproteobacteria</taxon>
        <taxon>Rhodobacterales</taxon>
        <taxon>Roseobacteraceae</taxon>
        <taxon>Profundibacterium</taxon>
    </lineage>
</organism>
<dbReference type="Pfam" id="PF00565">
    <property type="entry name" value="SNase"/>
    <property type="match status" value="1"/>
</dbReference>
<dbReference type="RefSeq" id="WP_236549782.1">
    <property type="nucleotide sequence ID" value="NZ_APKE01000026.1"/>
</dbReference>
<keyword evidence="4" id="KW-1185">Reference proteome</keyword>
<dbReference type="EMBL" id="APKE01000026">
    <property type="protein sequence ID" value="KAF0675418.1"/>
    <property type="molecule type" value="Genomic_DNA"/>
</dbReference>
<dbReference type="PROSITE" id="PS50830">
    <property type="entry name" value="TNASE_3"/>
    <property type="match status" value="1"/>
</dbReference>
<name>A0A921TC95_9RHOB</name>
<accession>A0A921TC95</accession>
<comment type="caution">
    <text evidence="3">The sequence shown here is derived from an EMBL/GenBank/DDBJ whole genome shotgun (WGS) entry which is preliminary data.</text>
</comment>
<dbReference type="PANTHER" id="PTHR12302">
    <property type="entry name" value="EBNA2 BINDING PROTEIN P100"/>
    <property type="match status" value="1"/>
</dbReference>
<evidence type="ECO:0000259" key="2">
    <source>
        <dbReference type="PROSITE" id="PS50830"/>
    </source>
</evidence>
<dbReference type="SUPFAM" id="SSF50199">
    <property type="entry name" value="Staphylococcal nuclease"/>
    <property type="match status" value="1"/>
</dbReference>
<dbReference type="InterPro" id="IPR035437">
    <property type="entry name" value="SNase_OB-fold_sf"/>
</dbReference>
<dbReference type="AlphaFoldDB" id="A0A921TC95"/>
<evidence type="ECO:0000256" key="1">
    <source>
        <dbReference type="SAM" id="SignalP"/>
    </source>
</evidence>
<keyword evidence="1" id="KW-0732">Signal</keyword>